<evidence type="ECO:0000313" key="2">
    <source>
        <dbReference type="EMBL" id="MFD2256833.1"/>
    </source>
</evidence>
<accession>A0ABW5D8T7</accession>
<dbReference type="Pfam" id="PF00550">
    <property type="entry name" value="PP-binding"/>
    <property type="match status" value="1"/>
</dbReference>
<gene>
    <name evidence="2" type="ORF">ACFSSA_09110</name>
</gene>
<organism evidence="2 3">
    <name type="scientific">Luteolibacter algae</name>
    <dbReference type="NCBI Taxonomy" id="454151"/>
    <lineage>
        <taxon>Bacteria</taxon>
        <taxon>Pseudomonadati</taxon>
        <taxon>Verrucomicrobiota</taxon>
        <taxon>Verrucomicrobiia</taxon>
        <taxon>Verrucomicrobiales</taxon>
        <taxon>Verrucomicrobiaceae</taxon>
        <taxon>Luteolibacter</taxon>
    </lineage>
</organism>
<dbReference type="InterPro" id="IPR009081">
    <property type="entry name" value="PP-bd_ACP"/>
</dbReference>
<reference evidence="3" key="1">
    <citation type="journal article" date="2019" name="Int. J. Syst. Evol. Microbiol.">
        <title>The Global Catalogue of Microorganisms (GCM) 10K type strain sequencing project: providing services to taxonomists for standard genome sequencing and annotation.</title>
        <authorList>
            <consortium name="The Broad Institute Genomics Platform"/>
            <consortium name="The Broad Institute Genome Sequencing Center for Infectious Disease"/>
            <person name="Wu L."/>
            <person name="Ma J."/>
        </authorList>
    </citation>
    <scope>NUCLEOTIDE SEQUENCE [LARGE SCALE GENOMIC DNA]</scope>
    <source>
        <strain evidence="3">CGMCC 4.7106</strain>
    </source>
</reference>
<dbReference type="PROSITE" id="PS50075">
    <property type="entry name" value="CARRIER"/>
    <property type="match status" value="1"/>
</dbReference>
<dbReference type="Gene3D" id="1.10.1200.10">
    <property type="entry name" value="ACP-like"/>
    <property type="match status" value="1"/>
</dbReference>
<comment type="caution">
    <text evidence="2">The sequence shown here is derived from an EMBL/GenBank/DDBJ whole genome shotgun (WGS) entry which is preliminary data.</text>
</comment>
<proteinExistence type="predicted"/>
<evidence type="ECO:0000313" key="3">
    <source>
        <dbReference type="Proteomes" id="UP001597375"/>
    </source>
</evidence>
<dbReference type="RefSeq" id="WP_386820120.1">
    <property type="nucleotide sequence ID" value="NZ_JBHUIT010000016.1"/>
</dbReference>
<dbReference type="Proteomes" id="UP001597375">
    <property type="component" value="Unassembled WGS sequence"/>
</dbReference>
<sequence>MTTNLIFQLRALINEQLFPLDDSISAEADLHSEGLDSLALMQLILLLENEYGVSIKPEDLDRENFSSLSKISEMISKKRELGT</sequence>
<evidence type="ECO:0000259" key="1">
    <source>
        <dbReference type="PROSITE" id="PS50075"/>
    </source>
</evidence>
<dbReference type="InterPro" id="IPR036736">
    <property type="entry name" value="ACP-like_sf"/>
</dbReference>
<keyword evidence="3" id="KW-1185">Reference proteome</keyword>
<name>A0ABW5D8T7_9BACT</name>
<dbReference type="EMBL" id="JBHUIT010000016">
    <property type="protein sequence ID" value="MFD2256833.1"/>
    <property type="molecule type" value="Genomic_DNA"/>
</dbReference>
<protein>
    <submittedName>
        <fullName evidence="2">Phosphopantetheine-binding protein</fullName>
    </submittedName>
</protein>
<dbReference type="SUPFAM" id="SSF47336">
    <property type="entry name" value="ACP-like"/>
    <property type="match status" value="1"/>
</dbReference>
<feature type="domain" description="Carrier" evidence="1">
    <location>
        <begin position="1"/>
        <end position="79"/>
    </location>
</feature>